<evidence type="ECO:0000313" key="2">
    <source>
        <dbReference type="EMBL" id="ACD61002.1"/>
    </source>
</evidence>
<keyword evidence="1" id="KW-0472">Membrane</keyword>
<keyword evidence="1" id="KW-1133">Transmembrane helix</keyword>
<protein>
    <submittedName>
        <fullName evidence="2">Uncharacterized protein</fullName>
    </submittedName>
</protein>
<feature type="transmembrane region" description="Helical" evidence="1">
    <location>
        <begin position="21"/>
        <end position="41"/>
    </location>
</feature>
<proteinExistence type="predicted"/>
<evidence type="ECO:0000256" key="1">
    <source>
        <dbReference type="SAM" id="Phobius"/>
    </source>
</evidence>
<dbReference type="AlphaFoldDB" id="A0A0K0GPZ2"/>
<organism evidence="2 3">
    <name type="scientific">Xanthomonas oryzae pv. oryzae (strain PXO99A)</name>
    <dbReference type="NCBI Taxonomy" id="360094"/>
    <lineage>
        <taxon>Bacteria</taxon>
        <taxon>Pseudomonadati</taxon>
        <taxon>Pseudomonadota</taxon>
        <taxon>Gammaproteobacteria</taxon>
        <taxon>Lysobacterales</taxon>
        <taxon>Lysobacteraceae</taxon>
        <taxon>Xanthomonas</taxon>
    </lineage>
</organism>
<dbReference type="Proteomes" id="UP000001740">
    <property type="component" value="Chromosome"/>
</dbReference>
<reference evidence="2 3" key="1">
    <citation type="journal article" date="2008" name="BMC Genomics">
        <title>Genome sequence and rapid evolution of the rice pathogen Xanthomonas oryzae pv. oryzae PXO99A.</title>
        <authorList>
            <person name="Salzberg S.L."/>
            <person name="Sommer D.D."/>
            <person name="Schatz M.C."/>
            <person name="Phillippy A.M."/>
            <person name="Rabinowicz P.D."/>
            <person name="Tsuge S."/>
            <person name="Furutani A."/>
            <person name="Ochiai H."/>
            <person name="Delcher A.L."/>
            <person name="Kelley D."/>
            <person name="Madupu R."/>
            <person name="Puiu D."/>
            <person name="Radune D."/>
            <person name="Shumway M."/>
            <person name="Trapnell C."/>
            <person name="Aparna G."/>
            <person name="Jha G."/>
            <person name="Pandey A."/>
            <person name="Patil P.B."/>
            <person name="Ishihara H."/>
            <person name="Meyer D.F."/>
            <person name="Szurek B."/>
            <person name="Verdier V."/>
            <person name="Koebnik R."/>
            <person name="Dow J.M."/>
            <person name="Ryan R.P."/>
            <person name="Hirata H."/>
            <person name="Tsuyumu S."/>
            <person name="Won Lee S."/>
            <person name="Seo Y.S."/>
            <person name="Sriariyanum M."/>
            <person name="Ronald P.C."/>
            <person name="Sonti R.V."/>
            <person name="Van Sluys M.A."/>
            <person name="Leach J.E."/>
            <person name="White F.F."/>
            <person name="Bogdanove A.J."/>
        </authorList>
    </citation>
    <scope>NUCLEOTIDE SEQUENCE [LARGE SCALE GENOMIC DNA]</scope>
    <source>
        <strain evidence="2 3">PXO99A</strain>
    </source>
</reference>
<dbReference type="EMBL" id="CP000967">
    <property type="protein sequence ID" value="ACD61002.1"/>
    <property type="molecule type" value="Genomic_DNA"/>
</dbReference>
<evidence type="ECO:0000313" key="3">
    <source>
        <dbReference type="Proteomes" id="UP000001740"/>
    </source>
</evidence>
<name>A0A0K0GPZ2_XANOP</name>
<accession>A0A0K0GPZ2</accession>
<sequence length="49" mass="5179">MYRRGCSAGVVADRMRRVSMVGVALCLLYLAATAFCVWGALSAQGDPKG</sequence>
<gene>
    <name evidence="2" type="ordered locus">PXO_02663</name>
</gene>
<dbReference type="KEGG" id="xop:PXO_02663"/>
<keyword evidence="1" id="KW-0812">Transmembrane</keyword>
<dbReference type="HOGENOM" id="CLU_3142258_0_0_6"/>